<dbReference type="CDD" id="cd14014">
    <property type="entry name" value="STKc_PknB_like"/>
    <property type="match status" value="1"/>
</dbReference>
<dbReference type="SMART" id="SM00740">
    <property type="entry name" value="PASTA"/>
    <property type="match status" value="3"/>
</dbReference>
<dbReference type="Proteomes" id="UP001197974">
    <property type="component" value="Chromosome"/>
</dbReference>
<evidence type="ECO:0000256" key="11">
    <source>
        <dbReference type="SAM" id="Phobius"/>
    </source>
</evidence>
<dbReference type="InterPro" id="IPR005543">
    <property type="entry name" value="PASTA_dom"/>
</dbReference>
<evidence type="ECO:0000259" key="13">
    <source>
        <dbReference type="PROSITE" id="PS51178"/>
    </source>
</evidence>
<dbReference type="Gene3D" id="1.10.510.10">
    <property type="entry name" value="Transferase(Phosphotransferase) domain 1"/>
    <property type="match status" value="1"/>
</dbReference>
<feature type="region of interest" description="Disordered" evidence="10">
    <location>
        <begin position="533"/>
        <end position="554"/>
    </location>
</feature>
<dbReference type="PROSITE" id="PS00107">
    <property type="entry name" value="PROTEIN_KINASE_ATP"/>
    <property type="match status" value="1"/>
</dbReference>
<keyword evidence="6 9" id="KW-0067">ATP-binding</keyword>
<protein>
    <recommendedName>
        <fullName evidence="1">non-specific serine/threonine protein kinase</fullName>
        <ecNumber evidence="1">2.7.11.1</ecNumber>
    </recommendedName>
</protein>
<evidence type="ECO:0000256" key="2">
    <source>
        <dbReference type="ARBA" id="ARBA00022527"/>
    </source>
</evidence>
<proteinExistence type="predicted"/>
<evidence type="ECO:0000256" key="8">
    <source>
        <dbReference type="ARBA" id="ARBA00048679"/>
    </source>
</evidence>
<keyword evidence="11" id="KW-0812">Transmembrane</keyword>
<feature type="domain" description="Protein kinase" evidence="12">
    <location>
        <begin position="11"/>
        <end position="281"/>
    </location>
</feature>
<dbReference type="EC" id="2.7.11.1" evidence="1"/>
<evidence type="ECO:0000256" key="10">
    <source>
        <dbReference type="SAM" id="MobiDB-lite"/>
    </source>
</evidence>
<evidence type="ECO:0000256" key="3">
    <source>
        <dbReference type="ARBA" id="ARBA00022679"/>
    </source>
</evidence>
<feature type="transmembrane region" description="Helical" evidence="11">
    <location>
        <begin position="344"/>
        <end position="367"/>
    </location>
</feature>
<dbReference type="RefSeq" id="WP_226538377.1">
    <property type="nucleotide sequence ID" value="NZ_CP129013.1"/>
</dbReference>
<sequence>MLIGKRISGRYKILEVIGGGGMANVYLARDVILDRNVAIKILRFDFVNDNDFIRRFRREAQSATSLAHPNIVSIYDVGEEKDIYYIVMEYVEGKTLKQYIAQHAPLHPKEALHIQEQIVSAINHAHENGIVHRDIKPHNILVDQHGNIKVTDFGIAVALSSTTITQTNSVLGSVHYLSPEQARGGLATNKSDIYSLGIVLFEMLTGRLPFDGESAISIALKHLQSEPPSIKRWNTQVPQSVENLVLKSMAKDPFHRYESAADFGDDIKTALDGDRLYEPRFTVPEHDHEKTKAIPVISDSLIEQNQHDETLVHTPNKLKQKDLKNNQGNTTKKLKKKKNRWPKIIVSTFFVLVLSIILALFIFPSLFMPEDIEVPDISGLKLEEGIELLEAADFQVGEQKELEDDEIPEGYVIKTDPEGGSSAKEDSLVNIYVSLGKGTYTLENYIGENYNEVAKELQEAGFTVNSKEQSNDQEAGTILKQSLEKDEELVPDETTITFVVSSGLETYQMDDLTGYTKNEVKSYLEGKDIELESEEDYSEKVPEGQVISQTPSPNKTVYEGETIKVTYSLGPKLVAKTETKEFPVEFVPTEERPEAILKILVEDSNRDFSAPYLSKPISGNVSETVEFKIEPGQVGKYEIYLDEELLKEGEVPYPE</sequence>
<keyword evidence="4 9" id="KW-0547">Nucleotide-binding</keyword>
<feature type="domain" description="PASTA" evidence="13">
    <location>
        <begin position="436"/>
        <end position="502"/>
    </location>
</feature>
<dbReference type="InterPro" id="IPR011009">
    <property type="entry name" value="Kinase-like_dom_sf"/>
</dbReference>
<keyword evidence="11" id="KW-0472">Membrane</keyword>
<gene>
    <name evidence="14" type="primary">pknB</name>
    <name evidence="14" type="ORF">LC087_05315</name>
</gene>
<keyword evidence="15" id="KW-1185">Reference proteome</keyword>
<name>A0ABY9JYP8_9BACI</name>
<dbReference type="Pfam" id="PF00069">
    <property type="entry name" value="Pkinase"/>
    <property type="match status" value="1"/>
</dbReference>
<evidence type="ECO:0000259" key="12">
    <source>
        <dbReference type="PROSITE" id="PS50011"/>
    </source>
</evidence>
<evidence type="ECO:0000256" key="1">
    <source>
        <dbReference type="ARBA" id="ARBA00012513"/>
    </source>
</evidence>
<keyword evidence="5 14" id="KW-0418">Kinase</keyword>
<comment type="catalytic activity">
    <reaction evidence="7">
        <text>L-threonyl-[protein] + ATP = O-phospho-L-threonyl-[protein] + ADP + H(+)</text>
        <dbReference type="Rhea" id="RHEA:46608"/>
        <dbReference type="Rhea" id="RHEA-COMP:11060"/>
        <dbReference type="Rhea" id="RHEA-COMP:11605"/>
        <dbReference type="ChEBI" id="CHEBI:15378"/>
        <dbReference type="ChEBI" id="CHEBI:30013"/>
        <dbReference type="ChEBI" id="CHEBI:30616"/>
        <dbReference type="ChEBI" id="CHEBI:61977"/>
        <dbReference type="ChEBI" id="CHEBI:456216"/>
        <dbReference type="EC" id="2.7.11.1"/>
    </reaction>
</comment>
<evidence type="ECO:0000256" key="7">
    <source>
        <dbReference type="ARBA" id="ARBA00047899"/>
    </source>
</evidence>
<dbReference type="SMART" id="SM00220">
    <property type="entry name" value="S_TKc"/>
    <property type="match status" value="1"/>
</dbReference>
<dbReference type="PROSITE" id="PS50011">
    <property type="entry name" value="PROTEIN_KINASE_DOM"/>
    <property type="match status" value="1"/>
</dbReference>
<dbReference type="InterPro" id="IPR008271">
    <property type="entry name" value="Ser/Thr_kinase_AS"/>
</dbReference>
<evidence type="ECO:0000313" key="15">
    <source>
        <dbReference type="Proteomes" id="UP001197974"/>
    </source>
</evidence>
<dbReference type="PROSITE" id="PS51178">
    <property type="entry name" value="PASTA"/>
    <property type="match status" value="3"/>
</dbReference>
<dbReference type="Gene3D" id="3.30.10.20">
    <property type="match status" value="3"/>
</dbReference>
<evidence type="ECO:0000256" key="6">
    <source>
        <dbReference type="ARBA" id="ARBA00022840"/>
    </source>
</evidence>
<dbReference type="Gene3D" id="2.60.40.2560">
    <property type="match status" value="1"/>
</dbReference>
<dbReference type="InterPro" id="IPR017441">
    <property type="entry name" value="Protein_kinase_ATP_BS"/>
</dbReference>
<dbReference type="NCBIfam" id="NF033483">
    <property type="entry name" value="PknB_PASTA_kin"/>
    <property type="match status" value="1"/>
</dbReference>
<dbReference type="InterPro" id="IPR000719">
    <property type="entry name" value="Prot_kinase_dom"/>
</dbReference>
<accession>A0ABY9JYP8</accession>
<dbReference type="Pfam" id="PF03793">
    <property type="entry name" value="PASTA"/>
    <property type="match status" value="3"/>
</dbReference>
<dbReference type="GO" id="GO:0016301">
    <property type="term" value="F:kinase activity"/>
    <property type="evidence" value="ECO:0007669"/>
    <property type="project" value="UniProtKB-KW"/>
</dbReference>
<dbReference type="SUPFAM" id="SSF56112">
    <property type="entry name" value="Protein kinase-like (PK-like)"/>
    <property type="match status" value="1"/>
</dbReference>
<feature type="binding site" evidence="9">
    <location>
        <position position="40"/>
    </location>
    <ligand>
        <name>ATP</name>
        <dbReference type="ChEBI" id="CHEBI:30616"/>
    </ligand>
</feature>
<evidence type="ECO:0000256" key="5">
    <source>
        <dbReference type="ARBA" id="ARBA00022777"/>
    </source>
</evidence>
<keyword evidence="11" id="KW-1133">Transmembrane helix</keyword>
<dbReference type="PANTHER" id="PTHR43289">
    <property type="entry name" value="MITOGEN-ACTIVATED PROTEIN KINASE KINASE KINASE 20-RELATED"/>
    <property type="match status" value="1"/>
</dbReference>
<keyword evidence="3" id="KW-0808">Transferase</keyword>
<evidence type="ECO:0000313" key="14">
    <source>
        <dbReference type="EMBL" id="WLR43575.1"/>
    </source>
</evidence>
<dbReference type="PANTHER" id="PTHR43289:SF34">
    <property type="entry name" value="SERINE_THREONINE-PROTEIN KINASE YBDM-RELATED"/>
    <property type="match status" value="1"/>
</dbReference>
<evidence type="ECO:0000256" key="9">
    <source>
        <dbReference type="PROSITE-ProRule" id="PRU10141"/>
    </source>
</evidence>
<dbReference type="CDD" id="cd06577">
    <property type="entry name" value="PASTA_pknB"/>
    <property type="match status" value="3"/>
</dbReference>
<dbReference type="EMBL" id="CP129013">
    <property type="protein sequence ID" value="WLR43575.1"/>
    <property type="molecule type" value="Genomic_DNA"/>
</dbReference>
<reference evidence="14 15" key="1">
    <citation type="submission" date="2023-06" db="EMBL/GenBank/DDBJ databases">
        <title>Five Gram-positive bacteria isolated from mangrove sediments in Shenzhen, Guangdong, China.</title>
        <authorList>
            <person name="Yu S."/>
            <person name="Zheng W."/>
            <person name="Huang Y."/>
        </authorList>
    </citation>
    <scope>NUCLEOTIDE SEQUENCE [LARGE SCALE GENOMIC DNA]</scope>
    <source>
        <strain evidence="14 15">SaN35-3</strain>
    </source>
</reference>
<organism evidence="14 15">
    <name type="scientific">Bacillus carboniphilus</name>
    <dbReference type="NCBI Taxonomy" id="86663"/>
    <lineage>
        <taxon>Bacteria</taxon>
        <taxon>Bacillati</taxon>
        <taxon>Bacillota</taxon>
        <taxon>Bacilli</taxon>
        <taxon>Bacillales</taxon>
        <taxon>Bacillaceae</taxon>
        <taxon>Bacillus</taxon>
    </lineage>
</organism>
<dbReference type="Gene3D" id="3.30.200.20">
    <property type="entry name" value="Phosphorylase Kinase, domain 1"/>
    <property type="match status" value="1"/>
</dbReference>
<comment type="catalytic activity">
    <reaction evidence="8">
        <text>L-seryl-[protein] + ATP = O-phospho-L-seryl-[protein] + ADP + H(+)</text>
        <dbReference type="Rhea" id="RHEA:17989"/>
        <dbReference type="Rhea" id="RHEA-COMP:9863"/>
        <dbReference type="Rhea" id="RHEA-COMP:11604"/>
        <dbReference type="ChEBI" id="CHEBI:15378"/>
        <dbReference type="ChEBI" id="CHEBI:29999"/>
        <dbReference type="ChEBI" id="CHEBI:30616"/>
        <dbReference type="ChEBI" id="CHEBI:83421"/>
        <dbReference type="ChEBI" id="CHEBI:456216"/>
        <dbReference type="EC" id="2.7.11.1"/>
    </reaction>
</comment>
<dbReference type="PROSITE" id="PS00108">
    <property type="entry name" value="PROTEIN_KINASE_ST"/>
    <property type="match status" value="1"/>
</dbReference>
<feature type="domain" description="PASTA" evidence="13">
    <location>
        <begin position="368"/>
        <end position="435"/>
    </location>
</feature>
<dbReference type="SUPFAM" id="SSF54184">
    <property type="entry name" value="Penicillin-binding protein 2x (pbp-2x), c-terminal domain"/>
    <property type="match status" value="1"/>
</dbReference>
<keyword evidence="2" id="KW-0723">Serine/threonine-protein kinase</keyword>
<evidence type="ECO:0000256" key="4">
    <source>
        <dbReference type="ARBA" id="ARBA00022741"/>
    </source>
</evidence>
<feature type="domain" description="PASTA" evidence="13">
    <location>
        <begin position="503"/>
        <end position="569"/>
    </location>
</feature>